<dbReference type="InterPro" id="IPR013151">
    <property type="entry name" value="Immunoglobulin_dom"/>
</dbReference>
<sequence length="419" mass="47003">MCHQCGWIKMCSLRSLHLLPVFMSITGFGTLFSELSSFEEEDYESGCHGDEYILNSTTNGNISLSQEFYELPNTTAVNLTTSTELHCFMSNIRVVYLHAYWRKSGAQNIISSNNTLHLKNVSFNDTGYYVCFVQYQTCGGFTVSNTSSDLTNNSYGTSPSNVIRDSHVTNSSDVTTGSNVTAGSNVTKGRVVIRNLTRTVHVDVQGPPLLIQPTDRKVFHVAEGQRIQFVISIASSPTPKQRLTVSKANMEQKRSIGVEFYSTERSTLKAVVVPLEMPLYSADVRLTNITSTWTGDYILFVNNSHGYVTYNFSVDVVIQEKASLWDTNSEVIVIGSIGGLILLTLVVGSFVMYRTRHKQKFLQETVKELEEAEKKGSMDSLDIWRREDGNKEFDNSTQEDDPYLRLQSLNTFNNPEEPI</sequence>
<keyword evidence="1" id="KW-0812">Transmembrane</keyword>
<organism evidence="4 5">
    <name type="scientific">Magallana gigas</name>
    <name type="common">Pacific oyster</name>
    <name type="synonym">Crassostrea gigas</name>
    <dbReference type="NCBI Taxonomy" id="29159"/>
    <lineage>
        <taxon>Eukaryota</taxon>
        <taxon>Metazoa</taxon>
        <taxon>Spiralia</taxon>
        <taxon>Lophotrochozoa</taxon>
        <taxon>Mollusca</taxon>
        <taxon>Bivalvia</taxon>
        <taxon>Autobranchia</taxon>
        <taxon>Pteriomorphia</taxon>
        <taxon>Ostreida</taxon>
        <taxon>Ostreoidea</taxon>
        <taxon>Ostreidae</taxon>
        <taxon>Magallana</taxon>
    </lineage>
</organism>
<feature type="transmembrane region" description="Helical" evidence="1">
    <location>
        <begin position="331"/>
        <end position="353"/>
    </location>
</feature>
<evidence type="ECO:0000256" key="2">
    <source>
        <dbReference type="SAM" id="SignalP"/>
    </source>
</evidence>
<feature type="domain" description="Ig-like" evidence="3">
    <location>
        <begin position="72"/>
        <end position="151"/>
    </location>
</feature>
<dbReference type="InterPro" id="IPR013783">
    <property type="entry name" value="Ig-like_fold"/>
</dbReference>
<keyword evidence="1" id="KW-0472">Membrane</keyword>
<proteinExistence type="predicted"/>
<dbReference type="Gene3D" id="2.60.40.10">
    <property type="entry name" value="Immunoglobulins"/>
    <property type="match status" value="2"/>
</dbReference>
<keyword evidence="1" id="KW-1133">Transmembrane helix</keyword>
<protein>
    <recommendedName>
        <fullName evidence="3">Ig-like domain-containing protein</fullName>
    </recommendedName>
</protein>
<dbReference type="Pfam" id="PF00047">
    <property type="entry name" value="ig"/>
    <property type="match status" value="1"/>
</dbReference>
<reference evidence="4" key="1">
    <citation type="submission" date="2022-08" db="UniProtKB">
        <authorList>
            <consortium name="EnsemblMetazoa"/>
        </authorList>
    </citation>
    <scope>IDENTIFICATION</scope>
    <source>
        <strain evidence="4">05x7-T-G4-1.051#20</strain>
    </source>
</reference>
<name>A0A8W8LB20_MAGGI</name>
<dbReference type="InterPro" id="IPR007110">
    <property type="entry name" value="Ig-like_dom"/>
</dbReference>
<dbReference type="PROSITE" id="PS50835">
    <property type="entry name" value="IG_LIKE"/>
    <property type="match status" value="1"/>
</dbReference>
<feature type="chain" id="PRO_5036449423" description="Ig-like domain-containing protein" evidence="2">
    <location>
        <begin position="28"/>
        <end position="419"/>
    </location>
</feature>
<dbReference type="InterPro" id="IPR036179">
    <property type="entry name" value="Ig-like_dom_sf"/>
</dbReference>
<dbReference type="Proteomes" id="UP000005408">
    <property type="component" value="Unassembled WGS sequence"/>
</dbReference>
<feature type="signal peptide" evidence="2">
    <location>
        <begin position="1"/>
        <end position="27"/>
    </location>
</feature>
<keyword evidence="2" id="KW-0732">Signal</keyword>
<evidence type="ECO:0000313" key="4">
    <source>
        <dbReference type="EnsemblMetazoa" id="G27461.1:cds"/>
    </source>
</evidence>
<accession>A0A8W8LB20</accession>
<dbReference type="AlphaFoldDB" id="A0A8W8LB20"/>
<dbReference type="EnsemblMetazoa" id="G27461.1">
    <property type="protein sequence ID" value="G27461.1:cds"/>
    <property type="gene ID" value="G27461"/>
</dbReference>
<dbReference type="OrthoDB" id="10048737at2759"/>
<dbReference type="SUPFAM" id="SSF48726">
    <property type="entry name" value="Immunoglobulin"/>
    <property type="match status" value="1"/>
</dbReference>
<evidence type="ECO:0000313" key="5">
    <source>
        <dbReference type="Proteomes" id="UP000005408"/>
    </source>
</evidence>
<keyword evidence="5" id="KW-1185">Reference proteome</keyword>
<evidence type="ECO:0000259" key="3">
    <source>
        <dbReference type="PROSITE" id="PS50835"/>
    </source>
</evidence>
<evidence type="ECO:0000256" key="1">
    <source>
        <dbReference type="SAM" id="Phobius"/>
    </source>
</evidence>